<dbReference type="InterPro" id="IPR021434">
    <property type="entry name" value="DUF3082"/>
</dbReference>
<feature type="transmembrane region" description="Helical" evidence="2">
    <location>
        <begin position="144"/>
        <end position="165"/>
    </location>
</feature>
<keyword evidence="2" id="KW-0812">Transmembrane</keyword>
<evidence type="ECO:0000313" key="3">
    <source>
        <dbReference type="EMBL" id="WZN59859.1"/>
    </source>
</evidence>
<feature type="transmembrane region" description="Helical" evidence="2">
    <location>
        <begin position="185"/>
        <end position="212"/>
    </location>
</feature>
<dbReference type="PANTHER" id="PTHR35733:SF1">
    <property type="entry name" value="OS02G0307800 PROTEIN"/>
    <property type="match status" value="1"/>
</dbReference>
<dbReference type="EMBL" id="CP151502">
    <property type="protein sequence ID" value="WZN59859.1"/>
    <property type="molecule type" value="Genomic_DNA"/>
</dbReference>
<proteinExistence type="predicted"/>
<accession>A0AAX4P1N2</accession>
<evidence type="ECO:0000313" key="4">
    <source>
        <dbReference type="Proteomes" id="UP001472866"/>
    </source>
</evidence>
<feature type="transmembrane region" description="Helical" evidence="2">
    <location>
        <begin position="72"/>
        <end position="91"/>
    </location>
</feature>
<keyword evidence="2" id="KW-1133">Transmembrane helix</keyword>
<dbReference type="Proteomes" id="UP001472866">
    <property type="component" value="Chromosome 02"/>
</dbReference>
<name>A0AAX4P1N2_9CHLO</name>
<keyword evidence="4" id="KW-1185">Reference proteome</keyword>
<dbReference type="GO" id="GO:0009535">
    <property type="term" value="C:chloroplast thylakoid membrane"/>
    <property type="evidence" value="ECO:0007669"/>
    <property type="project" value="TreeGrafter"/>
</dbReference>
<evidence type="ECO:0000256" key="2">
    <source>
        <dbReference type="SAM" id="Phobius"/>
    </source>
</evidence>
<dbReference type="Pfam" id="PF11282">
    <property type="entry name" value="DUF3082"/>
    <property type="match status" value="1"/>
</dbReference>
<dbReference type="PANTHER" id="PTHR35733">
    <property type="entry name" value="OS02G0307800 PROTEIN"/>
    <property type="match status" value="1"/>
</dbReference>
<sequence length="234" mass="25427">MRIRCRTTCWAGPSLSSWRSTRTPTPGRRSTAVRDSGDAARRTTRLTSGSATASDKVAYNYNPEKGQELSKIGGGTLLVFVAVYGFSRLLARRATYFSKVKLASRSDDEELLDRSIEKLIDAKKEGEIVSEPTGPAERKGPKDVFTNAATVGAISLALFVFSTKLDGYISSIELPDQYTVRQVSVTLKTIVVGLSYLACFIYGANTLGLFLLGVDMVRNPEKHELGEDAASGED</sequence>
<organism evidence="3 4">
    <name type="scientific">Chloropicon roscoffensis</name>
    <dbReference type="NCBI Taxonomy" id="1461544"/>
    <lineage>
        <taxon>Eukaryota</taxon>
        <taxon>Viridiplantae</taxon>
        <taxon>Chlorophyta</taxon>
        <taxon>Chloropicophyceae</taxon>
        <taxon>Chloropicales</taxon>
        <taxon>Chloropicaceae</taxon>
        <taxon>Chloropicon</taxon>
    </lineage>
</organism>
<evidence type="ECO:0000256" key="1">
    <source>
        <dbReference type="SAM" id="MobiDB-lite"/>
    </source>
</evidence>
<feature type="region of interest" description="Disordered" evidence="1">
    <location>
        <begin position="16"/>
        <end position="49"/>
    </location>
</feature>
<dbReference type="AlphaFoldDB" id="A0AAX4P1N2"/>
<reference evidence="3 4" key="1">
    <citation type="submission" date="2024-03" db="EMBL/GenBank/DDBJ databases">
        <title>Complete genome sequence of the green alga Chloropicon roscoffensis RCC1871.</title>
        <authorList>
            <person name="Lemieux C."/>
            <person name="Pombert J.-F."/>
            <person name="Otis C."/>
            <person name="Turmel M."/>
        </authorList>
    </citation>
    <scope>NUCLEOTIDE SEQUENCE [LARGE SCALE GENOMIC DNA]</scope>
    <source>
        <strain evidence="3 4">RCC1871</strain>
    </source>
</reference>
<keyword evidence="2" id="KW-0472">Membrane</keyword>
<gene>
    <name evidence="3" type="ORF">HKI87_02g13870</name>
</gene>
<feature type="compositionally biased region" description="Low complexity" evidence="1">
    <location>
        <begin position="16"/>
        <end position="30"/>
    </location>
</feature>
<protein>
    <submittedName>
        <fullName evidence="3">DUF3082 domain-containing protein</fullName>
    </submittedName>
</protein>